<evidence type="ECO:0000313" key="1">
    <source>
        <dbReference type="EMBL" id="SCL92306.1"/>
    </source>
</evidence>
<dbReference type="EMBL" id="FMIK01000024">
    <property type="protein sequence ID" value="SCL92306.1"/>
    <property type="molecule type" value="Genomic_DNA"/>
</dbReference>
<proteinExistence type="predicted"/>
<name>A0AAX2CGZ8_9BACI</name>
<sequence length="24" mass="2596">MYIVDCMQGAALEGIDIVLSHMEG</sequence>
<dbReference type="AlphaFoldDB" id="A0AAX2CGZ8"/>
<comment type="caution">
    <text evidence="1">The sequence shown here is derived from an EMBL/GenBank/DDBJ whole genome shotgun (WGS) entry which is preliminary data.</text>
</comment>
<gene>
    <name evidence="1" type="ORF">BCB44BAC_02026</name>
</gene>
<organism evidence="1 2">
    <name type="scientific">Bacillus cytotoxicus</name>
    <dbReference type="NCBI Taxonomy" id="580165"/>
    <lineage>
        <taxon>Bacteria</taxon>
        <taxon>Bacillati</taxon>
        <taxon>Bacillota</taxon>
        <taxon>Bacilli</taxon>
        <taxon>Bacillales</taxon>
        <taxon>Bacillaceae</taxon>
        <taxon>Bacillus</taxon>
        <taxon>Bacillus cereus group</taxon>
    </lineage>
</organism>
<protein>
    <submittedName>
        <fullName evidence="1">Uncharacterized protein</fullName>
    </submittedName>
</protein>
<evidence type="ECO:0000313" key="2">
    <source>
        <dbReference type="Proteomes" id="UP000242164"/>
    </source>
</evidence>
<accession>A0AAX2CGZ8</accession>
<reference evidence="1 2" key="1">
    <citation type="submission" date="2016-08" db="EMBL/GenBank/DDBJ databases">
        <authorList>
            <person name="Loux V."/>
            <person name="Rue O."/>
        </authorList>
    </citation>
    <scope>NUCLEOTIDE SEQUENCE [LARGE SCALE GENOMIC DNA]</scope>
    <source>
        <strain evidence="1 2">AFSSA_08CEB44bac</strain>
    </source>
</reference>
<dbReference type="Proteomes" id="UP000242164">
    <property type="component" value="Unassembled WGS sequence"/>
</dbReference>